<sequence length="992" mass="109668">MPHRAVLTEGQRDALLALPDTELDLVRHWTLSADDLRVIVSRRRPHNRLGFAVQLCALRYPGRLLRPGELIPNAPLAFVADQLDVDPEALAGYASRGPTRYEHLDTLRDVFGFRQLSRPARAELQAWLLPAALATTGGAELARMLLDEFRRRQIIVPGITLVERMVARALLDAERHVAELLTRKLTAEQRDGLEGLLVPHATARTSVLAWVRQPPGRPGRRAFSAILDRLAALRVLRLNPALTDAVHPERLRRLTGEGARLTAQHLATLNPSRRRAVLVATALETQVTLTDDAVLMFERLFGQMFRRVERREEAALKRDRRNITAKIRLLARLSDALLAARSNGDDPLAAVERVIGWDELGSEVEEAKRLVRPDPLDPVELARSNFPILRQIGPAFVQAFTFGAVPACLALARGVEIVRLLGTGRLRKLPADAPVGFIRQTWRRRIGRDGMDRRTYEFCVLAELRDRLRAGDMWVEGSRRYRAVAQQLIPAPVFAAMREAGPLPVPLPGSAAEWLAGKREVLARRLGEVATKVGADALEDVSLRAGRLRISPLKASTPDEAEGALAPLYAHLPPIRVTDLLADVDRWTGFTGCFTHLTTRRTHDDPRAVLTAVLADATNLGHARMAEACDLVSQRQLGWLSSWHLREETYGTALARLVNAQHRMPLAALFGSGASSSSDGQHFPLNRRAQATGAVNPHKGSEPAASFYTHVSDRYAPFHSKVISAGAGEAAHVLDGLLHHGADLSIERHHTDGGGVSDHVFAMCHGMGFLFAPRIPNLSARRLHLFKGLDPGPDIAPLVGEAIDEELITAHWTDVLRLMTSVRTGATSASAMLERLGSYPRANGLALALREIGRMERTLFTLDWIEHPDERRRATRELNKGEAENALKRAIFFHRAGRLRDHGLQAQSHRASALNLVAGAIVLWNTTYLEAAMRHLKRQGRPVPIDMLAHLSPLGWQHINLTGDYLWTEPATKPGQLRPLRSMLSPPLSRAA</sequence>
<dbReference type="EMBL" id="LQQO01000003">
    <property type="protein sequence ID" value="KZE17979.1"/>
    <property type="molecule type" value="Genomic_DNA"/>
</dbReference>
<evidence type="ECO:0000256" key="3">
    <source>
        <dbReference type="ARBA" id="ARBA00023125"/>
    </source>
</evidence>
<feature type="domain" description="DUF4158" evidence="6">
    <location>
        <begin position="7"/>
        <end position="169"/>
    </location>
</feature>
<proteinExistence type="inferred from homology"/>
<comment type="similarity">
    <text evidence="1">Belongs to the transposase 7 family.</text>
</comment>
<dbReference type="InterPro" id="IPR025296">
    <property type="entry name" value="DUF4158"/>
</dbReference>
<dbReference type="RefSeq" id="WP_066688347.1">
    <property type="nucleotide sequence ID" value="NZ_LQQO01000003.1"/>
</dbReference>
<dbReference type="Pfam" id="PF01526">
    <property type="entry name" value="DDE_Tnp_Tn3"/>
    <property type="match status" value="1"/>
</dbReference>
<keyword evidence="8" id="KW-1185">Reference proteome</keyword>
<evidence type="ECO:0000313" key="7">
    <source>
        <dbReference type="EMBL" id="KZE17979.1"/>
    </source>
</evidence>
<keyword evidence="3" id="KW-0238">DNA-binding</keyword>
<dbReference type="InterPro" id="IPR002513">
    <property type="entry name" value="Tn3_Tnp_DDE_dom"/>
</dbReference>
<keyword evidence="2" id="KW-0815">Transposition</keyword>
<dbReference type="InterPro" id="IPR047653">
    <property type="entry name" value="Tn3-like_transpos"/>
</dbReference>
<dbReference type="Pfam" id="PF13700">
    <property type="entry name" value="DUF4158"/>
    <property type="match status" value="1"/>
</dbReference>
<evidence type="ECO:0000256" key="2">
    <source>
        <dbReference type="ARBA" id="ARBA00022578"/>
    </source>
</evidence>
<organism evidence="7 8">
    <name type="scientific">Sphingomonas hankookensis</name>
    <dbReference type="NCBI Taxonomy" id="563996"/>
    <lineage>
        <taxon>Bacteria</taxon>
        <taxon>Pseudomonadati</taxon>
        <taxon>Pseudomonadota</taxon>
        <taxon>Alphaproteobacteria</taxon>
        <taxon>Sphingomonadales</taxon>
        <taxon>Sphingomonadaceae</taxon>
        <taxon>Sphingomonas</taxon>
    </lineage>
</organism>
<evidence type="ECO:0000313" key="8">
    <source>
        <dbReference type="Proteomes" id="UP000076609"/>
    </source>
</evidence>
<comment type="caution">
    <text evidence="7">The sequence shown here is derived from an EMBL/GenBank/DDBJ whole genome shotgun (WGS) entry which is preliminary data.</text>
</comment>
<gene>
    <name evidence="7" type="ORF">AVT10_09285</name>
</gene>
<keyword evidence="4" id="KW-0233">DNA recombination</keyword>
<accession>A0ABR5YG82</accession>
<dbReference type="Proteomes" id="UP000076609">
    <property type="component" value="Unassembled WGS sequence"/>
</dbReference>
<protein>
    <submittedName>
        <fullName evidence="7">Transposase</fullName>
    </submittedName>
</protein>
<evidence type="ECO:0000259" key="5">
    <source>
        <dbReference type="Pfam" id="PF01526"/>
    </source>
</evidence>
<name>A0ABR5YG82_9SPHN</name>
<feature type="domain" description="Tn3 transposase DDE" evidence="5">
    <location>
        <begin position="579"/>
        <end position="965"/>
    </location>
</feature>
<dbReference type="NCBIfam" id="NF033527">
    <property type="entry name" value="transpos_Tn3"/>
    <property type="match status" value="1"/>
</dbReference>
<evidence type="ECO:0000256" key="1">
    <source>
        <dbReference type="ARBA" id="ARBA00009402"/>
    </source>
</evidence>
<evidence type="ECO:0000259" key="6">
    <source>
        <dbReference type="Pfam" id="PF13700"/>
    </source>
</evidence>
<evidence type="ECO:0000256" key="4">
    <source>
        <dbReference type="ARBA" id="ARBA00023172"/>
    </source>
</evidence>
<reference evidence="8" key="1">
    <citation type="submission" date="2016-01" db="EMBL/GenBank/DDBJ databases">
        <title>Draft genome of Chromobacterium sp. F49.</title>
        <authorList>
            <person name="Hong K.W."/>
        </authorList>
    </citation>
    <scope>NUCLEOTIDE SEQUENCE [LARGE SCALE GENOMIC DNA]</scope>
    <source>
        <strain evidence="8">CN3</strain>
    </source>
</reference>